<dbReference type="Pfam" id="PF14315">
    <property type="entry name" value="DUF4380"/>
    <property type="match status" value="1"/>
</dbReference>
<gene>
    <name evidence="1" type="ordered locus">MSMEI_3911</name>
</gene>
<dbReference type="SUPFAM" id="SSF74650">
    <property type="entry name" value="Galactose mutarotase-like"/>
    <property type="match status" value="1"/>
</dbReference>
<dbReference type="InterPro" id="IPR011013">
    <property type="entry name" value="Gal_mutarotase_sf_dom"/>
</dbReference>
<reference evidence="1 2" key="1">
    <citation type="journal article" date="2007" name="Genome Biol.">
        <title>Interrupted coding sequences in Mycobacterium smegmatis: authentic mutations or sequencing errors?</title>
        <authorList>
            <person name="Deshayes C."/>
            <person name="Perrodou E."/>
            <person name="Gallien S."/>
            <person name="Euphrasie D."/>
            <person name="Schaeffer C."/>
            <person name="Van-Dorsselaer A."/>
            <person name="Poch O."/>
            <person name="Lecompte O."/>
            <person name="Reyrat J.M."/>
        </authorList>
    </citation>
    <scope>NUCLEOTIDE SEQUENCE [LARGE SCALE GENOMIC DNA]</scope>
    <source>
        <strain evidence="2">ATCC 700084 / mc(2)155</strain>
    </source>
</reference>
<dbReference type="Gene3D" id="2.70.98.10">
    <property type="match status" value="1"/>
</dbReference>
<dbReference type="GO" id="GO:0003824">
    <property type="term" value="F:catalytic activity"/>
    <property type="evidence" value="ECO:0007669"/>
    <property type="project" value="InterPro"/>
</dbReference>
<accession>I7GCN6</accession>
<protein>
    <recommendedName>
        <fullName evidence="3">DUF4380 domain-containing protein</fullName>
    </recommendedName>
</protein>
<dbReference type="InterPro" id="IPR014718">
    <property type="entry name" value="GH-type_carb-bd"/>
</dbReference>
<dbReference type="Proteomes" id="UP000006158">
    <property type="component" value="Chromosome"/>
</dbReference>
<dbReference type="EMBL" id="CP001663">
    <property type="protein sequence ID" value="AFP40369.1"/>
    <property type="molecule type" value="Genomic_DNA"/>
</dbReference>
<dbReference type="GO" id="GO:0030246">
    <property type="term" value="F:carbohydrate binding"/>
    <property type="evidence" value="ECO:0007669"/>
    <property type="project" value="InterPro"/>
</dbReference>
<dbReference type="PATRIC" id="fig|246196.56.peg.4006"/>
<organism evidence="1 2">
    <name type="scientific">Mycolicibacterium smegmatis (strain ATCC 700084 / mc(2)155)</name>
    <name type="common">Mycobacterium smegmatis</name>
    <dbReference type="NCBI Taxonomy" id="246196"/>
    <lineage>
        <taxon>Bacteria</taxon>
        <taxon>Bacillati</taxon>
        <taxon>Actinomycetota</taxon>
        <taxon>Actinomycetes</taxon>
        <taxon>Mycobacteriales</taxon>
        <taxon>Mycobacteriaceae</taxon>
        <taxon>Mycolicibacterium</taxon>
    </lineage>
</organism>
<reference evidence="1 2" key="2">
    <citation type="journal article" date="2009" name="Genome Res.">
        <title>Ortho-proteogenomics: multiple proteomes investigation through orthology and a new MS-based protocol.</title>
        <authorList>
            <person name="Gallien S."/>
            <person name="Perrodou E."/>
            <person name="Carapito C."/>
            <person name="Deshayes C."/>
            <person name="Reyrat J.M."/>
            <person name="Van Dorsselaer A."/>
            <person name="Poch O."/>
            <person name="Schaeffer C."/>
            <person name="Lecompte O."/>
        </authorList>
    </citation>
    <scope>NUCLEOTIDE SEQUENCE [LARGE SCALE GENOMIC DNA]</scope>
    <source>
        <strain evidence="2">ATCC 700084 / mc(2)155</strain>
    </source>
</reference>
<evidence type="ECO:0008006" key="3">
    <source>
        <dbReference type="Google" id="ProtNLM"/>
    </source>
</evidence>
<evidence type="ECO:0000313" key="2">
    <source>
        <dbReference type="Proteomes" id="UP000006158"/>
    </source>
</evidence>
<sequence length="326" mass="35574">MPGPGWERRVTVSIPQSWVTHGHHDVYWIRTGSLTLGVVPALGGRLLSLRLGERELLWRNPALLGEDLQPVGGHIPAPVSGRLGDWCNYGGDKTWPAPQGWSSPQQWAGPPDPVLDSGHYAVDVCRWEATTELAVTSPPDPRTGLQITRTFTVNTDSEFVIHLSATNVTDHEVTWALWNVTQLPGGGTVEVDVEHRFTEPIEILAGTGVPTWRRSGPDTITIDPQDVVGKLGFPYATGRLRYLHQNVTLAWDFPVDEDAPYPDEGSRAELWMEHPQPAPLASLDGLDPPDRIVECEVLSASHTLAPGSSMTFPVKLSVHTSPGGGR</sequence>
<dbReference type="GO" id="GO:0005975">
    <property type="term" value="P:carbohydrate metabolic process"/>
    <property type="evidence" value="ECO:0007669"/>
    <property type="project" value="InterPro"/>
</dbReference>
<dbReference type="KEGG" id="msg:MSMEI_3911"/>
<dbReference type="AlphaFoldDB" id="I7GCN6"/>
<name>I7GCN6_MYCS2</name>
<dbReference type="InterPro" id="IPR025488">
    <property type="entry name" value="DUF4380"/>
</dbReference>
<proteinExistence type="predicted"/>
<evidence type="ECO:0000313" key="1">
    <source>
        <dbReference type="EMBL" id="AFP40369.1"/>
    </source>
</evidence>